<dbReference type="RefSeq" id="WP_039252407.1">
    <property type="nucleotide sequence ID" value="NZ_JENJ01000004.1"/>
</dbReference>
<feature type="region of interest" description="Disordered" evidence="1">
    <location>
        <begin position="1"/>
        <end position="59"/>
    </location>
</feature>
<dbReference type="AlphaFoldDB" id="A0A0A0I980"/>
<dbReference type="OrthoDB" id="2068061at2"/>
<evidence type="ECO:0000256" key="1">
    <source>
        <dbReference type="SAM" id="MobiDB-lite"/>
    </source>
</evidence>
<evidence type="ECO:0000313" key="2">
    <source>
        <dbReference type="EMBL" id="KGM98039.1"/>
    </source>
</evidence>
<name>A0A0A0I980_CLONO</name>
<feature type="compositionally biased region" description="Gly residues" evidence="1">
    <location>
        <begin position="19"/>
        <end position="37"/>
    </location>
</feature>
<proteinExistence type="predicted"/>
<dbReference type="Proteomes" id="UP000030012">
    <property type="component" value="Unassembled WGS sequence"/>
</dbReference>
<protein>
    <recommendedName>
        <fullName evidence="4">Transporter</fullName>
    </recommendedName>
</protein>
<organism evidence="2 3">
    <name type="scientific">Clostridium novyi A str. 4552</name>
    <dbReference type="NCBI Taxonomy" id="1444289"/>
    <lineage>
        <taxon>Bacteria</taxon>
        <taxon>Bacillati</taxon>
        <taxon>Bacillota</taxon>
        <taxon>Clostridia</taxon>
        <taxon>Eubacteriales</taxon>
        <taxon>Clostridiaceae</taxon>
        <taxon>Clostridium</taxon>
    </lineage>
</organism>
<reference evidence="2 3" key="1">
    <citation type="submission" date="2014-01" db="EMBL/GenBank/DDBJ databases">
        <title>Plasmidome dynamics in the species complex Clostridium novyi sensu lato converts strains of independent lineages into distinctly different pathogens.</title>
        <authorList>
            <person name="Skarin H."/>
            <person name="Segerman B."/>
        </authorList>
    </citation>
    <scope>NUCLEOTIDE SEQUENCE [LARGE SCALE GENOMIC DNA]</scope>
    <source>
        <strain evidence="2 3">4552</strain>
    </source>
</reference>
<evidence type="ECO:0008006" key="4">
    <source>
        <dbReference type="Google" id="ProtNLM"/>
    </source>
</evidence>
<comment type="caution">
    <text evidence="2">The sequence shown here is derived from an EMBL/GenBank/DDBJ whole genome shotgun (WGS) entry which is preliminary data.</text>
</comment>
<evidence type="ECO:0000313" key="3">
    <source>
        <dbReference type="Proteomes" id="UP000030012"/>
    </source>
</evidence>
<dbReference type="EMBL" id="JENJ01000004">
    <property type="protein sequence ID" value="KGM98039.1"/>
    <property type="molecule type" value="Genomic_DNA"/>
</dbReference>
<sequence length="125" mass="13949">MSFSPDFRQFPPGPPPFGFPGGNIGPQDGFGPGGGMNQGPPSGPPPPFTPSKSEGKNGINVKAVDPGSIKFCRYNYTYIWLNNGTSFWAYIIYVGRRSIAGFRWVRRRWVYFGVDLRQIDSFICY</sequence>
<gene>
    <name evidence="2" type="ORF">Z968_01585</name>
</gene>
<accession>A0A0A0I980</accession>